<protein>
    <submittedName>
        <fullName evidence="3">Toll/interleukin-1 receptor domain-containing protein</fullName>
    </submittedName>
</protein>
<dbReference type="RefSeq" id="WP_340336569.1">
    <property type="nucleotide sequence ID" value="NZ_JBBKZS010000007.1"/>
</dbReference>
<dbReference type="InterPro" id="IPR000157">
    <property type="entry name" value="TIR_dom"/>
</dbReference>
<proteinExistence type="predicted"/>
<dbReference type="PROSITE" id="PS50104">
    <property type="entry name" value="TIR"/>
    <property type="match status" value="1"/>
</dbReference>
<dbReference type="SUPFAM" id="SSF52200">
    <property type="entry name" value="Toll/Interleukin receptor TIR domain"/>
    <property type="match status" value="1"/>
</dbReference>
<name>A0ABU8XBS0_9BURK</name>
<organism evidence="3 4">
    <name type="scientific">Variovorax robiniae</name>
    <dbReference type="NCBI Taxonomy" id="1836199"/>
    <lineage>
        <taxon>Bacteria</taxon>
        <taxon>Pseudomonadati</taxon>
        <taxon>Pseudomonadota</taxon>
        <taxon>Betaproteobacteria</taxon>
        <taxon>Burkholderiales</taxon>
        <taxon>Comamonadaceae</taxon>
        <taxon>Variovorax</taxon>
    </lineage>
</organism>
<dbReference type="Proteomes" id="UP001367030">
    <property type="component" value="Unassembled WGS sequence"/>
</dbReference>
<dbReference type="Gene3D" id="3.40.50.10140">
    <property type="entry name" value="Toll/interleukin-1 receptor homology (TIR) domain"/>
    <property type="match status" value="1"/>
</dbReference>
<feature type="domain" description="TIR" evidence="2">
    <location>
        <begin position="14"/>
        <end position="161"/>
    </location>
</feature>
<keyword evidence="3" id="KW-0675">Receptor</keyword>
<keyword evidence="1" id="KW-1133">Transmembrane helix</keyword>
<feature type="transmembrane region" description="Helical" evidence="1">
    <location>
        <begin position="168"/>
        <end position="190"/>
    </location>
</feature>
<dbReference type="EMBL" id="JBBKZS010000007">
    <property type="protein sequence ID" value="MEJ8856504.1"/>
    <property type="molecule type" value="Genomic_DNA"/>
</dbReference>
<keyword evidence="4" id="KW-1185">Reference proteome</keyword>
<evidence type="ECO:0000313" key="4">
    <source>
        <dbReference type="Proteomes" id="UP001367030"/>
    </source>
</evidence>
<accession>A0ABU8XBS0</accession>
<gene>
    <name evidence="3" type="ORF">WKW79_18150</name>
</gene>
<evidence type="ECO:0000259" key="2">
    <source>
        <dbReference type="PROSITE" id="PS50104"/>
    </source>
</evidence>
<keyword evidence="1" id="KW-0472">Membrane</keyword>
<evidence type="ECO:0000256" key="1">
    <source>
        <dbReference type="SAM" id="Phobius"/>
    </source>
</evidence>
<keyword evidence="1" id="KW-0812">Transmembrane</keyword>
<sequence>MDTRKTEPDAKPPRRERIFISYRRADSAGHAGRLKDDLTRILGDRVFMDVADIAPGVDFERALHRELASCGAVLAVIGPRWREALEAPREGQDYVRFELAQALAQADVRVVPVLMQGASLPTAAQLPADLQALANRQATVIRDDRWQDDVAHLARELRVALRLARYPVRWVVAGGVVLTALAASVAWLALKSPPAPAAFDRGRAHDITLAATTKAAGKCKPASSLAGECPLVFSFKPDGSVRNVYFASGSCILKAPPFGDCVVEKLSAVRIPPFDNVDEAEVGLNVIVKQGASVKVVVDE</sequence>
<reference evidence="3 4" key="1">
    <citation type="submission" date="2024-03" db="EMBL/GenBank/DDBJ databases">
        <title>Novel species of the genus Variovorax.</title>
        <authorList>
            <person name="Liu Q."/>
            <person name="Xin Y.-H."/>
        </authorList>
    </citation>
    <scope>NUCLEOTIDE SEQUENCE [LARGE SCALE GENOMIC DNA]</scope>
    <source>
        <strain evidence="3 4">KACC 18901</strain>
    </source>
</reference>
<comment type="caution">
    <text evidence="3">The sequence shown here is derived from an EMBL/GenBank/DDBJ whole genome shotgun (WGS) entry which is preliminary data.</text>
</comment>
<dbReference type="InterPro" id="IPR035897">
    <property type="entry name" value="Toll_tir_struct_dom_sf"/>
</dbReference>
<dbReference type="Pfam" id="PF13676">
    <property type="entry name" value="TIR_2"/>
    <property type="match status" value="1"/>
</dbReference>
<evidence type="ECO:0000313" key="3">
    <source>
        <dbReference type="EMBL" id="MEJ8856504.1"/>
    </source>
</evidence>